<evidence type="ECO:0000313" key="2">
    <source>
        <dbReference type="Proteomes" id="UP000241193"/>
    </source>
</evidence>
<keyword evidence="2" id="KW-1185">Reference proteome</keyword>
<dbReference type="Proteomes" id="UP000241193">
    <property type="component" value="Unassembled WGS sequence"/>
</dbReference>
<protein>
    <submittedName>
        <fullName evidence="1">Uncharacterized protein</fullName>
    </submittedName>
</protein>
<dbReference type="EMBL" id="PZKC01000009">
    <property type="protein sequence ID" value="PTD95919.1"/>
    <property type="molecule type" value="Genomic_DNA"/>
</dbReference>
<dbReference type="RefSeq" id="WP_107493884.1">
    <property type="nucleotide sequence ID" value="NZ_PZKC01000009.1"/>
</dbReference>
<dbReference type="AlphaFoldDB" id="A0A2T4IDR2"/>
<gene>
    <name evidence="1" type="ORF">C8261_11600</name>
</gene>
<sequence>MSGFGHYERDAAELEREIFKRGLQLRIDWSDHAAVRALAREALDCDPACNNAALHDADPRRRARAELYALAELMLLTMKQSAEVGVHTHGGPTWKAFGRALMEEYEARRAGAAGDDAGTAR</sequence>
<accession>A0A2T4IDR2</accession>
<dbReference type="OrthoDB" id="9156933at2"/>
<proteinExistence type="predicted"/>
<evidence type="ECO:0000313" key="1">
    <source>
        <dbReference type="EMBL" id="PTD95919.1"/>
    </source>
</evidence>
<reference evidence="1 2" key="2">
    <citation type="submission" date="2018-04" db="EMBL/GenBank/DDBJ databases">
        <title>Thauera lacus sp. nov., isolated from an saline lake in Inner Mongolia, China.</title>
        <authorList>
            <person name="Liang Q.-Y."/>
        </authorList>
    </citation>
    <scope>NUCLEOTIDE SEQUENCE [LARGE SCALE GENOMIC DNA]</scope>
    <source>
        <strain evidence="1 2">D20</strain>
    </source>
</reference>
<comment type="caution">
    <text evidence="1">The sequence shown here is derived from an EMBL/GenBank/DDBJ whole genome shotgun (WGS) entry which is preliminary data.</text>
</comment>
<name>A0A2T4IDR2_9RHOO</name>
<reference evidence="1 2" key="1">
    <citation type="submission" date="2018-03" db="EMBL/GenBank/DDBJ databases">
        <authorList>
            <person name="Keele B.F."/>
        </authorList>
    </citation>
    <scope>NUCLEOTIDE SEQUENCE [LARGE SCALE GENOMIC DNA]</scope>
    <source>
        <strain evidence="1 2">D20</strain>
    </source>
</reference>
<organism evidence="1 2">
    <name type="scientific">Pseudothauera lacus</name>
    <dbReference type="NCBI Taxonomy" id="2136175"/>
    <lineage>
        <taxon>Bacteria</taxon>
        <taxon>Pseudomonadati</taxon>
        <taxon>Pseudomonadota</taxon>
        <taxon>Betaproteobacteria</taxon>
        <taxon>Rhodocyclales</taxon>
        <taxon>Zoogloeaceae</taxon>
        <taxon>Pseudothauera</taxon>
    </lineage>
</organism>